<comment type="similarity">
    <text evidence="2 7 8">Belongs to the cullin family.</text>
</comment>
<dbReference type="Gene3D" id="1.20.1310.10">
    <property type="entry name" value="Cullin Repeats"/>
    <property type="match status" value="4"/>
</dbReference>
<dbReference type="FunFam" id="1.20.1310.10:FF:000002">
    <property type="entry name" value="cullin-3 isoform X1"/>
    <property type="match status" value="1"/>
</dbReference>
<comment type="pathway">
    <text evidence="1">Protein modification; protein ubiquitination.</text>
</comment>
<dbReference type="FunFam" id="1.10.10.10:FF:000014">
    <property type="entry name" value="Cullin 1"/>
    <property type="match status" value="1"/>
</dbReference>
<dbReference type="SUPFAM" id="SSF75632">
    <property type="entry name" value="Cullin homology domain"/>
    <property type="match status" value="1"/>
</dbReference>
<dbReference type="GO" id="GO:0006511">
    <property type="term" value="P:ubiquitin-dependent protein catabolic process"/>
    <property type="evidence" value="ECO:0007669"/>
    <property type="project" value="InterPro"/>
</dbReference>
<dbReference type="GO" id="GO:0031625">
    <property type="term" value="F:ubiquitin protein ligase binding"/>
    <property type="evidence" value="ECO:0007669"/>
    <property type="project" value="InterPro"/>
</dbReference>
<keyword evidence="11" id="KW-1185">Reference proteome</keyword>
<dbReference type="Pfam" id="PF00888">
    <property type="entry name" value="Cullin"/>
    <property type="match status" value="1"/>
</dbReference>
<dbReference type="InterPro" id="IPR019559">
    <property type="entry name" value="Cullin_neddylation_domain"/>
</dbReference>
<evidence type="ECO:0000313" key="11">
    <source>
        <dbReference type="Proteomes" id="UP000242180"/>
    </source>
</evidence>
<dbReference type="Proteomes" id="UP000242180">
    <property type="component" value="Unassembled WGS sequence"/>
</dbReference>
<evidence type="ECO:0000256" key="2">
    <source>
        <dbReference type="ARBA" id="ARBA00006019"/>
    </source>
</evidence>
<evidence type="ECO:0000256" key="4">
    <source>
        <dbReference type="ARBA" id="ARBA00022786"/>
    </source>
</evidence>
<dbReference type="InParanoid" id="A0A1X2HNU3"/>
<dbReference type="InterPro" id="IPR036317">
    <property type="entry name" value="Cullin_homology_sf"/>
</dbReference>
<dbReference type="SUPFAM" id="SSF46785">
    <property type="entry name" value="Winged helix' DNA-binding domain"/>
    <property type="match status" value="1"/>
</dbReference>
<name>A0A1X2HNU3_SYNRA</name>
<sequence length="771" mass="89051">MSLRRKPIVNFDKLYGELEDTFNSVFVPSPSQPKGISGMNMYQLVYDMCNAIPRSFTDQLFEGVAEYLDKHTARICQSILVYDDIVTAYAHEFHHFNLAAGDVSRGCDYLNRMVTANTGPGVDRRPTLIGGKYKKQNIHALALSLWKTNVLFMIRDRFQNRLFYQVFELIRRDRDGYEAPHSTIRTVVTSLVEANAFTEMPLQLYVEEFERPYLVHTKRYYEAEAAREMAQGDISLFMRKAAERLHQEIQRNNRYCHSISHNRIVKEFEAQYISAYQVQIVDEFVNMLREERFEDCTLAFTLLNRIPDGLTPILQLYESYVTKLGKDILVKLGSSAAKNPKAYVDQLLDLHERYYSMNQRVFSTNPLFTAAVDKAFRSIVNDTQTNPSVNGPEILARYCDMMLRKTASKKDTTTLSSGEKKKVPARKITSMEADDTDAESKLMKMVTLFKYVEDKDIFQKFYSRMLAKRLIYSTSASEEMESNMINRLKEICGVEYTSKLNKMFTDMSLSSDLNTTFRDHLREKETKLNVGFDMQVLTAGAWPLNQKEDAKATDTNKLQIPPELEKSVTLFETFYGQHYSGRKLLWQWNLARGDVRLTYLDRPYEIQVGLYQMVVLLLFNTTTALTVCDIIDQSGLTEADVVRSIKPLADLQLLQVSDKEFQPSTRVNLNLSFSSKRTKIKVAAAAQAEQQETQAARRAVDEDRRMYLQAAIVRIMKSRQALTHVQLVQEIIDQTRTRFSPSVMMIKKCIEQLLEKQFIARKDRDTYVYVA</sequence>
<dbReference type="EMBL" id="MCGN01000002">
    <property type="protein sequence ID" value="ORZ00999.1"/>
    <property type="molecule type" value="Genomic_DNA"/>
</dbReference>
<dbReference type="Gene3D" id="3.30.230.130">
    <property type="entry name" value="Cullin, Chain C, Domain 2"/>
    <property type="match status" value="1"/>
</dbReference>
<dbReference type="Pfam" id="PF26557">
    <property type="entry name" value="Cullin_AB"/>
    <property type="match status" value="1"/>
</dbReference>
<evidence type="ECO:0000256" key="6">
    <source>
        <dbReference type="ARBA" id="ARBA00040451"/>
    </source>
</evidence>
<evidence type="ECO:0000313" key="10">
    <source>
        <dbReference type="EMBL" id="ORZ00999.1"/>
    </source>
</evidence>
<reference evidence="10 11" key="1">
    <citation type="submission" date="2016-07" db="EMBL/GenBank/DDBJ databases">
        <title>Pervasive Adenine N6-methylation of Active Genes in Fungi.</title>
        <authorList>
            <consortium name="DOE Joint Genome Institute"/>
            <person name="Mondo S.J."/>
            <person name="Dannebaum R.O."/>
            <person name="Kuo R.C."/>
            <person name="Labutti K."/>
            <person name="Haridas S."/>
            <person name="Kuo A."/>
            <person name="Salamov A."/>
            <person name="Ahrendt S.R."/>
            <person name="Lipzen A."/>
            <person name="Sullivan W."/>
            <person name="Andreopoulos W.B."/>
            <person name="Clum A."/>
            <person name="Lindquist E."/>
            <person name="Daum C."/>
            <person name="Ramamoorthy G.K."/>
            <person name="Gryganskyi A."/>
            <person name="Culley D."/>
            <person name="Magnuson J.K."/>
            <person name="James T.Y."/>
            <person name="O'Malley M.A."/>
            <person name="Stajich J.E."/>
            <person name="Spatafora J.W."/>
            <person name="Visel A."/>
            <person name="Grigoriev I.V."/>
        </authorList>
    </citation>
    <scope>NUCLEOTIDE SEQUENCE [LARGE SCALE GENOMIC DNA]</scope>
    <source>
        <strain evidence="10 11">NRRL 2496</strain>
    </source>
</reference>
<evidence type="ECO:0000256" key="3">
    <source>
        <dbReference type="ARBA" id="ARBA00022499"/>
    </source>
</evidence>
<keyword evidence="4" id="KW-0833">Ubl conjugation pathway</keyword>
<evidence type="ECO:0000256" key="5">
    <source>
        <dbReference type="ARBA" id="ARBA00022843"/>
    </source>
</evidence>
<proteinExistence type="inferred from homology"/>
<comment type="caution">
    <text evidence="10">The sequence shown here is derived from an EMBL/GenBank/DDBJ whole genome shotgun (WGS) entry which is preliminary data.</text>
</comment>
<dbReference type="PROSITE" id="PS50069">
    <property type="entry name" value="CULLIN_2"/>
    <property type="match status" value="1"/>
</dbReference>
<dbReference type="SMART" id="SM00884">
    <property type="entry name" value="Cullin_Nedd8"/>
    <property type="match status" value="1"/>
</dbReference>
<dbReference type="InterPro" id="IPR016159">
    <property type="entry name" value="Cullin_repeat-like_dom_sf"/>
</dbReference>
<dbReference type="SMART" id="SM00182">
    <property type="entry name" value="CULLIN"/>
    <property type="match status" value="1"/>
</dbReference>
<gene>
    <name evidence="10" type="ORF">BCR43DRAFT_469396</name>
</gene>
<dbReference type="InterPro" id="IPR036390">
    <property type="entry name" value="WH_DNA-bd_sf"/>
</dbReference>
<dbReference type="InterPro" id="IPR016158">
    <property type="entry name" value="Cullin_homology"/>
</dbReference>
<evidence type="ECO:0000256" key="1">
    <source>
        <dbReference type="ARBA" id="ARBA00004906"/>
    </source>
</evidence>
<dbReference type="SUPFAM" id="SSF74788">
    <property type="entry name" value="Cullin repeat-like"/>
    <property type="match status" value="1"/>
</dbReference>
<organism evidence="10 11">
    <name type="scientific">Syncephalastrum racemosum</name>
    <name type="common">Filamentous fungus</name>
    <dbReference type="NCBI Taxonomy" id="13706"/>
    <lineage>
        <taxon>Eukaryota</taxon>
        <taxon>Fungi</taxon>
        <taxon>Fungi incertae sedis</taxon>
        <taxon>Mucoromycota</taxon>
        <taxon>Mucoromycotina</taxon>
        <taxon>Mucoromycetes</taxon>
        <taxon>Mucorales</taxon>
        <taxon>Syncephalastraceae</taxon>
        <taxon>Syncephalastrum</taxon>
    </lineage>
</organism>
<dbReference type="InterPro" id="IPR059120">
    <property type="entry name" value="Cullin-like_AB"/>
</dbReference>
<dbReference type="Gene3D" id="1.10.10.10">
    <property type="entry name" value="Winged helix-like DNA-binding domain superfamily/Winged helix DNA-binding domain"/>
    <property type="match status" value="1"/>
</dbReference>
<keyword evidence="5" id="KW-0832">Ubl conjugation</keyword>
<dbReference type="Pfam" id="PF10557">
    <property type="entry name" value="Cullin_Nedd8"/>
    <property type="match status" value="1"/>
</dbReference>
<dbReference type="InterPro" id="IPR001373">
    <property type="entry name" value="Cullin_N"/>
</dbReference>
<protein>
    <recommendedName>
        <fullName evidence="6">Cullin-5</fullName>
    </recommendedName>
</protein>
<feature type="domain" description="Cullin family profile" evidence="9">
    <location>
        <begin position="390"/>
        <end position="649"/>
    </location>
</feature>
<dbReference type="OMA" id="PRPVWND"/>
<dbReference type="AlphaFoldDB" id="A0A1X2HNU3"/>
<dbReference type="FunFam" id="1.20.1310.10:FF:000014">
    <property type="entry name" value="Cullin 5"/>
    <property type="match status" value="1"/>
</dbReference>
<dbReference type="InterPro" id="IPR036388">
    <property type="entry name" value="WH-like_DNA-bd_sf"/>
</dbReference>
<evidence type="ECO:0000256" key="8">
    <source>
        <dbReference type="RuleBase" id="RU003829"/>
    </source>
</evidence>
<evidence type="ECO:0000259" key="9">
    <source>
        <dbReference type="PROSITE" id="PS50069"/>
    </source>
</evidence>
<dbReference type="PANTHER" id="PTHR11932">
    <property type="entry name" value="CULLIN"/>
    <property type="match status" value="1"/>
</dbReference>
<dbReference type="InterPro" id="IPR045093">
    <property type="entry name" value="Cullin"/>
</dbReference>
<dbReference type="STRING" id="13706.A0A1X2HNU3"/>
<dbReference type="OrthoDB" id="27073at2759"/>
<keyword evidence="3" id="KW-1017">Isopeptide bond</keyword>
<evidence type="ECO:0000256" key="7">
    <source>
        <dbReference type="PROSITE-ProRule" id="PRU00330"/>
    </source>
</evidence>
<accession>A0A1X2HNU3</accession>